<dbReference type="EMBL" id="CACRXK020005200">
    <property type="protein sequence ID" value="CAB4005427.1"/>
    <property type="molecule type" value="Genomic_DNA"/>
</dbReference>
<keyword evidence="2" id="KW-0964">Secreted</keyword>
<feature type="region of interest" description="Disordered" evidence="3">
    <location>
        <begin position="671"/>
        <end position="747"/>
    </location>
</feature>
<comment type="caution">
    <text evidence="4">The sequence shown here is derived from an EMBL/GenBank/DDBJ whole genome shotgun (WGS) entry which is preliminary data.</text>
</comment>
<reference evidence="4" key="1">
    <citation type="submission" date="2020-04" db="EMBL/GenBank/DDBJ databases">
        <authorList>
            <person name="Alioto T."/>
            <person name="Alioto T."/>
            <person name="Gomez Garrido J."/>
        </authorList>
    </citation>
    <scope>NUCLEOTIDE SEQUENCE</scope>
    <source>
        <strain evidence="4">A484AB</strain>
    </source>
</reference>
<name>A0A7D9IGS0_PARCT</name>
<feature type="compositionally biased region" description="Polar residues" evidence="3">
    <location>
        <begin position="338"/>
        <end position="361"/>
    </location>
</feature>
<dbReference type="GO" id="GO:0005576">
    <property type="term" value="C:extracellular region"/>
    <property type="evidence" value="ECO:0007669"/>
    <property type="project" value="UniProtKB-SubCell"/>
</dbReference>
<dbReference type="PANTHER" id="PTHR47246:SF1">
    <property type="entry name" value="MUCIN-19"/>
    <property type="match status" value="1"/>
</dbReference>
<evidence type="ECO:0000256" key="2">
    <source>
        <dbReference type="ARBA" id="ARBA00022525"/>
    </source>
</evidence>
<accession>A0A7D9IGS0</accession>
<comment type="subcellular location">
    <subcellularLocation>
        <location evidence="1">Secreted</location>
    </subcellularLocation>
</comment>
<feature type="compositionally biased region" description="Polar residues" evidence="3">
    <location>
        <begin position="705"/>
        <end position="747"/>
    </location>
</feature>
<proteinExistence type="predicted"/>
<evidence type="ECO:0000256" key="3">
    <source>
        <dbReference type="SAM" id="MobiDB-lite"/>
    </source>
</evidence>
<sequence length="1288" mass="138657">MAHNCIVSWGPTELYYINLKVVNNYGYDVDVRTNADVIQDYIVPNGEDRHIQEITETAEYFVICIYDRRDGIRIMHNGKSYVKITPKTSPQYEYNIMLGPAIYYLDVTIVNRYGKRVLIITSLPDPAHTRFEIHVGESHRITSTLSTHQKIVITAFDGATYKSITIDGKIAVFVLPSVTPVTHVYHIPSAPPVGIITTQRPVIPATTPGPTDAPVSTQAPTDAALSTEAPTDAAVTTQAPTDAAVTTQAPTDAAVSTQAPADAAVSTKAPTDVAVSTKAPTDAAASTEGPTDALVSTNAVVSTEGPTDGVSTKAPTDAAVSTEGLSHGVVSTEVPTDGVSTQAPTDAAESTQRPTDVAESTQAPTDAALYYINVKIMNNYGYNVDVRSNTGVIQDVMVLAGTVRGIEETTNSAEYFVIRVYDSRDGIPILIDGESYVRVTPKSSPQYQYNIVVEPGEIKFYLVFLLLNNYDGDVVVSTGLPGTSGEITMKPGETVAVSEQPNNNNPISVTAAVAKGTTGKVNINGQSSVSITPAEIFGASFQVLFIYREDPIPTPAPGEPVYYVTFIITNTYGKDVYLRTSLPSPYNTIIIMNGKTVRMSIKVLTQQDVTFEAFVRETEENITINGQGMFTITPRDSPGEPIVLNLPELIAAPPVGIVTTQGPVIPATTQVPTDAAESTKAPTDAAVSTEGPTDAVVSTEGPTDGVSTKSPTNAVVSTEGPTDGVSTEAPTDAAESTQRPTDVAESTQAPTDAALYYINVKIVNSYGYNVDVRSNTGVIQDVMVLAGTVREIEETTNSAEYFVIRVYDSRDGIPILIDGESYVRVTPKSSPQYQYNIVVEPGEIKFYVVFLLVNNYDGDVVVSTGLPGTSGEITMKPGETVAVSEQPNNNNPISVTAAVAMGRTTGKVNINGQSSVSITPAEIFGASFQVLFIYCEDPIPTPAPGKPVYYVTFIITNTYGKDVYLRTSLPSPYNTIIIINGKTVRMSIKVLTQQDVTFEAFVRETEEKITINGQGMFTITPRDNPGEPIVLRLSELIAPTDVTASTQPPTHSVSTEGQTDAMSTQGSTDVLTTESPTSTTGIVIIYHLDVTIMNRYQKNVIILVIFPGRAHQRFVIPVSGRYPIKSTPSTRQQIVITAYDAETFIPVMINGKSAVFVFPSVTPVSLVYYISSETPTAVLSTQVPIEAVSRQSLTYAVITQVPTDVSATTETPTSLSGIGGIYYQLHRVTKDSKYGSEIFISGRRKYTIENDSFNPVQFRANNPPDQPVFVNNVPFSKFLEQLNEKLRK</sequence>
<evidence type="ECO:0000313" key="5">
    <source>
        <dbReference type="Proteomes" id="UP001152795"/>
    </source>
</evidence>
<dbReference type="OrthoDB" id="10068079at2759"/>
<keyword evidence="5" id="KW-1185">Reference proteome</keyword>
<dbReference type="PANTHER" id="PTHR47246">
    <property type="entry name" value="MUCIN-19"/>
    <property type="match status" value="1"/>
</dbReference>
<evidence type="ECO:0000256" key="1">
    <source>
        <dbReference type="ARBA" id="ARBA00004613"/>
    </source>
</evidence>
<protein>
    <submittedName>
        <fullName evidence="4">Uncharacterized protein</fullName>
    </submittedName>
</protein>
<feature type="region of interest" description="Disordered" evidence="3">
    <location>
        <begin position="1042"/>
        <end position="1073"/>
    </location>
</feature>
<feature type="region of interest" description="Disordered" evidence="3">
    <location>
        <begin position="320"/>
        <end position="361"/>
    </location>
</feature>
<gene>
    <name evidence="4" type="ORF">PACLA_8A043947</name>
</gene>
<feature type="compositionally biased region" description="Polar residues" evidence="3">
    <location>
        <begin position="234"/>
        <end position="259"/>
    </location>
</feature>
<organism evidence="4 5">
    <name type="scientific">Paramuricea clavata</name>
    <name type="common">Red gorgonian</name>
    <name type="synonym">Violescent sea-whip</name>
    <dbReference type="NCBI Taxonomy" id="317549"/>
    <lineage>
        <taxon>Eukaryota</taxon>
        <taxon>Metazoa</taxon>
        <taxon>Cnidaria</taxon>
        <taxon>Anthozoa</taxon>
        <taxon>Octocorallia</taxon>
        <taxon>Malacalcyonacea</taxon>
        <taxon>Plexauridae</taxon>
        <taxon>Paramuricea</taxon>
    </lineage>
</organism>
<evidence type="ECO:0000313" key="4">
    <source>
        <dbReference type="EMBL" id="CAB4005427.1"/>
    </source>
</evidence>
<feature type="region of interest" description="Disordered" evidence="3">
    <location>
        <begin position="202"/>
        <end position="266"/>
    </location>
</feature>
<dbReference type="Proteomes" id="UP001152795">
    <property type="component" value="Unassembled WGS sequence"/>
</dbReference>